<keyword evidence="4 8" id="KW-1133">Transmembrane helix</keyword>
<dbReference type="GeneID" id="20706307"/>
<sequence>MAVINIIVVATRLYWFERRLRQVGTARHLPAQGHQHGSPPASAVEATSDPTCAANEEPQRSGNSVLSSFALDSAQIDTDPQEDDAGGPAYKRRSVSDLPLGDEDGMPDNRSHIAFAPVLHHPRMDSTTLYIPPPNQRDQGRPFEAQGGAGETADEEDCRRSATAMTSKSDRESRWNRPNRLDLEKVASVERVASSLFVLGQTHSHTRERSHIHRTASRSAPLRTSSSDLPRLSSQVTVGRNSQFHGLSVEDRELLGGIEYRSLKLLLWICIGYFIGLHVLGVICLVPWILHAPSKYTDYLDEEGQNIVWWAFYSAQTMANNLGFTLTPDSMVQFRDATFPMLIMTFLAYAGYNFYPIFLRVVIWTIYKIVPRNSALREPLNFLLQHPRRCCMLLFPSRPTWILFGFLFALNFIDALLLIVLDLDNPSVTDLPLAQRILAAVFQAASSRHTGTSTFNLADLNPAAQFSLLVMMYISVYPIALTIRASNTYEERSLGKYAPEQVDPDEEPTGGKYVMAHIRNQLSFDLWYVFLGIFLICIAESDKVRDTSQPLHDARDFVDNTANGRNSPCFPSSSKLHLHMATSGSVSAIQPSKLLSRGSYLYSASSLFVL</sequence>
<keyword evidence="10" id="KW-1185">Reference proteome</keyword>
<dbReference type="GO" id="GO:0140107">
    <property type="term" value="F:high-affinity potassium ion transmembrane transporter activity"/>
    <property type="evidence" value="ECO:0007669"/>
    <property type="project" value="TreeGrafter"/>
</dbReference>
<feature type="region of interest" description="Disordered" evidence="7">
    <location>
        <begin position="202"/>
        <end position="229"/>
    </location>
</feature>
<dbReference type="STRING" id="498257.G2X359"/>
<dbReference type="InParanoid" id="G2X359"/>
<evidence type="ECO:0000256" key="6">
    <source>
        <dbReference type="ARBA" id="ARBA00023136"/>
    </source>
</evidence>
<evidence type="ECO:0000313" key="10">
    <source>
        <dbReference type="Proteomes" id="UP000001611"/>
    </source>
</evidence>
<feature type="transmembrane region" description="Helical" evidence="8">
    <location>
        <begin position="463"/>
        <end position="483"/>
    </location>
</feature>
<evidence type="ECO:0000256" key="3">
    <source>
        <dbReference type="ARBA" id="ARBA00022692"/>
    </source>
</evidence>
<dbReference type="GO" id="GO:1990573">
    <property type="term" value="P:potassium ion import across plasma membrane"/>
    <property type="evidence" value="ECO:0007669"/>
    <property type="project" value="TreeGrafter"/>
</dbReference>
<evidence type="ECO:0000256" key="8">
    <source>
        <dbReference type="SAM" id="Phobius"/>
    </source>
</evidence>
<keyword evidence="6 8" id="KW-0472">Membrane</keyword>
<dbReference type="PANTHER" id="PTHR31064:SF5">
    <property type="entry name" value="POTASSIUM ION TRANSPORTER (EUROFUNG)"/>
    <property type="match status" value="1"/>
</dbReference>
<proteinExistence type="predicted"/>
<dbReference type="Pfam" id="PF02386">
    <property type="entry name" value="TrkH"/>
    <property type="match status" value="1"/>
</dbReference>
<evidence type="ECO:0000256" key="2">
    <source>
        <dbReference type="ARBA" id="ARBA00022448"/>
    </source>
</evidence>
<dbReference type="HOGENOM" id="CLU_005947_5_0_1"/>
<dbReference type="KEGG" id="vda:VDAG_04844"/>
<protein>
    <submittedName>
        <fullName evidence="9">Low-affinity potassium transport protein</fullName>
    </submittedName>
</protein>
<evidence type="ECO:0000256" key="7">
    <source>
        <dbReference type="SAM" id="MobiDB-lite"/>
    </source>
</evidence>
<evidence type="ECO:0000256" key="1">
    <source>
        <dbReference type="ARBA" id="ARBA00004141"/>
    </source>
</evidence>
<feature type="region of interest" description="Disordered" evidence="7">
    <location>
        <begin position="77"/>
        <end position="110"/>
    </location>
</feature>
<dbReference type="Proteomes" id="UP000001611">
    <property type="component" value="Chromosome 3"/>
</dbReference>
<dbReference type="OMA" id="CMMYIAI"/>
<dbReference type="AlphaFoldDB" id="G2X359"/>
<name>G2X359_VERDV</name>
<feature type="region of interest" description="Disordered" evidence="7">
    <location>
        <begin position="124"/>
        <end position="176"/>
    </location>
</feature>
<accession>G2X359</accession>
<evidence type="ECO:0000313" key="9">
    <source>
        <dbReference type="EMBL" id="EGY23406.1"/>
    </source>
</evidence>
<gene>
    <name evidence="9" type="ORF">VDAG_04844</name>
</gene>
<dbReference type="GO" id="GO:0005886">
    <property type="term" value="C:plasma membrane"/>
    <property type="evidence" value="ECO:0007669"/>
    <property type="project" value="TreeGrafter"/>
</dbReference>
<comment type="subcellular location">
    <subcellularLocation>
        <location evidence="1">Membrane</location>
        <topology evidence="1">Multi-pass membrane protein</topology>
    </subcellularLocation>
</comment>
<reference evidence="9 10" key="1">
    <citation type="submission" date="2008-03" db="EMBL/GenBank/DDBJ databases">
        <title>The Genome Sequence of Verticillium dahliae VdLs.17.</title>
        <authorList>
            <consortium name="The Broad Institute Genome Sequencing Platform"/>
            <person name="Ma L.-J.J."/>
            <person name="Klosterman S.J."/>
            <person name="Subbarao K."/>
            <person name="Dobinson K."/>
            <person name="Veronese P."/>
            <person name="Kang S."/>
            <person name="Gold S.E."/>
            <person name="Young S."/>
            <person name="Jaffe D."/>
            <person name="Gnerre S."/>
            <person name="Berlin A."/>
            <person name="Heiman D."/>
            <person name="Hepburn T."/>
            <person name="Sykes S."/>
            <person name="Alvarado L."/>
            <person name="Kodira C.D."/>
            <person name="Lander E."/>
            <person name="Galagan J."/>
            <person name="Nusbaum C."/>
            <person name="Birren B."/>
        </authorList>
    </citation>
    <scope>NUCLEOTIDE SEQUENCE [LARGE SCALE GENOMIC DNA]</scope>
    <source>
        <strain evidence="10">VdLs.17 / ATCC MYA-4575 / FGSC 10137</strain>
    </source>
</reference>
<keyword evidence="3 8" id="KW-0812">Transmembrane</keyword>
<feature type="compositionally biased region" description="Basic residues" evidence="7">
    <location>
        <begin position="204"/>
        <end position="216"/>
    </location>
</feature>
<feature type="transmembrane region" description="Helical" evidence="8">
    <location>
        <begin position="401"/>
        <end position="421"/>
    </location>
</feature>
<evidence type="ECO:0000256" key="5">
    <source>
        <dbReference type="ARBA" id="ARBA00023065"/>
    </source>
</evidence>
<dbReference type="RefSeq" id="XP_009652743.1">
    <property type="nucleotide sequence ID" value="XM_009654448.1"/>
</dbReference>
<dbReference type="EMBL" id="DS572702">
    <property type="protein sequence ID" value="EGY23406.1"/>
    <property type="molecule type" value="Genomic_DNA"/>
</dbReference>
<dbReference type="InterPro" id="IPR003445">
    <property type="entry name" value="Cat_transpt"/>
</dbReference>
<keyword evidence="5" id="KW-0406">Ion transport</keyword>
<dbReference type="PANTHER" id="PTHR31064">
    <property type="entry name" value="POTASSIUM TRANSPORT PROTEIN DDB_G0292412-RELATED"/>
    <property type="match status" value="1"/>
</dbReference>
<dbReference type="InterPro" id="IPR051143">
    <property type="entry name" value="TrkH_K-transport"/>
</dbReference>
<evidence type="ECO:0000256" key="4">
    <source>
        <dbReference type="ARBA" id="ARBA00022989"/>
    </source>
</evidence>
<feature type="region of interest" description="Disordered" evidence="7">
    <location>
        <begin position="30"/>
        <end position="63"/>
    </location>
</feature>
<feature type="transmembrane region" description="Helical" evidence="8">
    <location>
        <begin position="265"/>
        <end position="290"/>
    </location>
</feature>
<organism evidence="9 10">
    <name type="scientific">Verticillium dahliae (strain VdLs.17 / ATCC MYA-4575 / FGSC 10137)</name>
    <name type="common">Verticillium wilt</name>
    <dbReference type="NCBI Taxonomy" id="498257"/>
    <lineage>
        <taxon>Eukaryota</taxon>
        <taxon>Fungi</taxon>
        <taxon>Dikarya</taxon>
        <taxon>Ascomycota</taxon>
        <taxon>Pezizomycotina</taxon>
        <taxon>Sordariomycetes</taxon>
        <taxon>Hypocreomycetidae</taxon>
        <taxon>Glomerellales</taxon>
        <taxon>Plectosphaerellaceae</taxon>
        <taxon>Verticillium</taxon>
    </lineage>
</organism>
<keyword evidence="2" id="KW-0813">Transport</keyword>
<dbReference type="GO" id="GO:0030007">
    <property type="term" value="P:intracellular potassium ion homeostasis"/>
    <property type="evidence" value="ECO:0007669"/>
    <property type="project" value="TreeGrafter"/>
</dbReference>
<dbReference type="eggNOG" id="KOG1341">
    <property type="taxonomic scope" value="Eukaryota"/>
</dbReference>
<feature type="transmembrane region" description="Helical" evidence="8">
    <location>
        <begin position="341"/>
        <end position="367"/>
    </location>
</feature>